<name>A0A835HZL2_9MAGN</name>
<feature type="domain" description="25S rRNA (uridine-N(3))-methyltransferase BMT5-like" evidence="1">
    <location>
        <begin position="2"/>
        <end position="59"/>
    </location>
</feature>
<dbReference type="GO" id="GO:0070042">
    <property type="term" value="F:rRNA (uridine-N3-)-methyltransferase activity"/>
    <property type="evidence" value="ECO:0007669"/>
    <property type="project" value="InterPro"/>
</dbReference>
<evidence type="ECO:0000313" key="3">
    <source>
        <dbReference type="Proteomes" id="UP000631114"/>
    </source>
</evidence>
<dbReference type="PANTHER" id="PTHR11538:SF26">
    <property type="entry name" value="FERREDOXIN-FOLD ANTICODON-BINDING DOMAIN-CONTAINING PROTEIN 1"/>
    <property type="match status" value="1"/>
</dbReference>
<feature type="non-terminal residue" evidence="2">
    <location>
        <position position="1"/>
    </location>
</feature>
<reference evidence="2 3" key="1">
    <citation type="submission" date="2020-10" db="EMBL/GenBank/DDBJ databases">
        <title>The Coptis chinensis genome and diversification of protoberbering-type alkaloids.</title>
        <authorList>
            <person name="Wang B."/>
            <person name="Shu S."/>
            <person name="Song C."/>
            <person name="Liu Y."/>
        </authorList>
    </citation>
    <scope>NUCLEOTIDE SEQUENCE [LARGE SCALE GENOMIC DNA]</scope>
    <source>
        <strain evidence="2">HL-2020</strain>
        <tissue evidence="2">Leaf</tissue>
    </source>
</reference>
<dbReference type="Pfam" id="PF10354">
    <property type="entry name" value="BMT5-like"/>
    <property type="match status" value="1"/>
</dbReference>
<dbReference type="PANTHER" id="PTHR11538">
    <property type="entry name" value="PHENYLALANYL-TRNA SYNTHETASE"/>
    <property type="match status" value="1"/>
</dbReference>
<dbReference type="GO" id="GO:0005737">
    <property type="term" value="C:cytoplasm"/>
    <property type="evidence" value="ECO:0007669"/>
    <property type="project" value="TreeGrafter"/>
</dbReference>
<gene>
    <name evidence="2" type="ORF">IFM89_018960</name>
</gene>
<dbReference type="Proteomes" id="UP000631114">
    <property type="component" value="Unassembled WGS sequence"/>
</dbReference>
<dbReference type="GO" id="GO:0070475">
    <property type="term" value="P:rRNA base methylation"/>
    <property type="evidence" value="ECO:0007669"/>
    <property type="project" value="InterPro"/>
</dbReference>
<keyword evidence="3" id="KW-1185">Reference proteome</keyword>
<sequence length="69" mass="7821">YCIKKYSNGKSNLESLKNLGATIIHGVDATKMKLHTDLGMRQFDRIIFNFPHAGFHGKEDRGPLIFAEE</sequence>
<dbReference type="OrthoDB" id="273345at2759"/>
<dbReference type="InterPro" id="IPR019446">
    <property type="entry name" value="BMT5-like"/>
</dbReference>
<comment type="caution">
    <text evidence="2">The sequence shown here is derived from an EMBL/GenBank/DDBJ whole genome shotgun (WGS) entry which is preliminary data.</text>
</comment>
<evidence type="ECO:0000313" key="2">
    <source>
        <dbReference type="EMBL" id="KAF9609875.1"/>
    </source>
</evidence>
<dbReference type="EMBL" id="JADFTS010000004">
    <property type="protein sequence ID" value="KAF9609875.1"/>
    <property type="molecule type" value="Genomic_DNA"/>
</dbReference>
<dbReference type="AlphaFoldDB" id="A0A835HZL2"/>
<accession>A0A835HZL2</accession>
<protein>
    <recommendedName>
        <fullName evidence="1">25S rRNA (uridine-N(3))-methyltransferase BMT5-like domain-containing protein</fullName>
    </recommendedName>
</protein>
<organism evidence="2 3">
    <name type="scientific">Coptis chinensis</name>
    <dbReference type="NCBI Taxonomy" id="261450"/>
    <lineage>
        <taxon>Eukaryota</taxon>
        <taxon>Viridiplantae</taxon>
        <taxon>Streptophyta</taxon>
        <taxon>Embryophyta</taxon>
        <taxon>Tracheophyta</taxon>
        <taxon>Spermatophyta</taxon>
        <taxon>Magnoliopsida</taxon>
        <taxon>Ranunculales</taxon>
        <taxon>Ranunculaceae</taxon>
        <taxon>Coptidoideae</taxon>
        <taxon>Coptis</taxon>
    </lineage>
</organism>
<evidence type="ECO:0000259" key="1">
    <source>
        <dbReference type="Pfam" id="PF10354"/>
    </source>
</evidence>
<proteinExistence type="predicted"/>